<proteinExistence type="predicted"/>
<dbReference type="AlphaFoldDB" id="A0A420GBQ3"/>
<organism evidence="1 2">
    <name type="scientific">Sphingobacterium siyangense</name>
    <dbReference type="NCBI Taxonomy" id="459529"/>
    <lineage>
        <taxon>Bacteria</taxon>
        <taxon>Pseudomonadati</taxon>
        <taxon>Bacteroidota</taxon>
        <taxon>Sphingobacteriia</taxon>
        <taxon>Sphingobacteriales</taxon>
        <taxon>Sphingobacteriaceae</taxon>
        <taxon>Sphingobacterium</taxon>
    </lineage>
</organism>
<evidence type="ECO:0000313" key="1">
    <source>
        <dbReference type="EMBL" id="RKF42608.1"/>
    </source>
</evidence>
<protein>
    <submittedName>
        <fullName evidence="1">Uncharacterized protein</fullName>
    </submittedName>
</protein>
<sequence length="217" mass="26161">MKLSQISLRAKFLPGKNFKEFNEECWSIAEMYWTFLREYNTDGVRECVISVGDDPSEVDKITSYQGFREVYKQINFDQYFDMNPFEKKSLQLDLIHSGMTTIGGLEKWDTEPLLKAYKYCLDNDLNYKFFINSRYKRSPNCQWKLGLWCEWEINCFKLFWVLFDKTGREINRDFITEGEPSGGEIVYYLDYKWDNNNYITIRNKSRQNIEMWKIKIL</sequence>
<accession>A0A420GBQ3</accession>
<dbReference type="EMBL" id="MCAQ01000001">
    <property type="protein sequence ID" value="RKF42608.1"/>
    <property type="molecule type" value="Genomic_DNA"/>
</dbReference>
<name>A0A420GBQ3_9SPHI</name>
<dbReference type="RefSeq" id="WP_120332899.1">
    <property type="nucleotide sequence ID" value="NZ_JBPFRJ010000018.1"/>
</dbReference>
<keyword evidence="2" id="KW-1185">Reference proteome</keyword>
<dbReference type="Proteomes" id="UP000286402">
    <property type="component" value="Unassembled WGS sequence"/>
</dbReference>
<gene>
    <name evidence="1" type="ORF">BCY89_03825</name>
</gene>
<reference evidence="1 2" key="1">
    <citation type="submission" date="2016-07" db="EMBL/GenBank/DDBJ databases">
        <title>Genome analysis of Sphingobacterium siyangense T12B17.</title>
        <authorList>
            <person name="Xu D."/>
            <person name="Su Y."/>
            <person name="Zheng S."/>
        </authorList>
    </citation>
    <scope>NUCLEOTIDE SEQUENCE [LARGE SCALE GENOMIC DNA]</scope>
    <source>
        <strain evidence="1 2">T12B17</strain>
    </source>
</reference>
<comment type="caution">
    <text evidence="1">The sequence shown here is derived from an EMBL/GenBank/DDBJ whole genome shotgun (WGS) entry which is preliminary data.</text>
</comment>
<evidence type="ECO:0000313" key="2">
    <source>
        <dbReference type="Proteomes" id="UP000286402"/>
    </source>
</evidence>